<feature type="signal peptide" evidence="7">
    <location>
        <begin position="1"/>
        <end position="22"/>
    </location>
</feature>
<accession>A0A7W6CH17</accession>
<keyword evidence="4" id="KW-0479">Metal-binding</keyword>
<dbReference type="GO" id="GO:0046872">
    <property type="term" value="F:metal ion binding"/>
    <property type="evidence" value="ECO:0007669"/>
    <property type="project" value="UniProtKB-KW"/>
</dbReference>
<dbReference type="EMBL" id="JACIDX010000008">
    <property type="protein sequence ID" value="MBB3955335.1"/>
    <property type="molecule type" value="Genomic_DNA"/>
</dbReference>
<evidence type="ECO:0000313" key="10">
    <source>
        <dbReference type="Proteomes" id="UP000548867"/>
    </source>
</evidence>
<dbReference type="GO" id="GO:0016020">
    <property type="term" value="C:membrane"/>
    <property type="evidence" value="ECO:0007669"/>
    <property type="project" value="TreeGrafter"/>
</dbReference>
<dbReference type="Pfam" id="PF01522">
    <property type="entry name" value="Polysacc_deac_1"/>
    <property type="match status" value="1"/>
</dbReference>
<evidence type="ECO:0000256" key="7">
    <source>
        <dbReference type="SAM" id="SignalP"/>
    </source>
</evidence>
<evidence type="ECO:0000256" key="4">
    <source>
        <dbReference type="ARBA" id="ARBA00022723"/>
    </source>
</evidence>
<keyword evidence="5" id="KW-0378">Hydrolase</keyword>
<dbReference type="PANTHER" id="PTHR10587">
    <property type="entry name" value="GLYCOSYL TRANSFERASE-RELATED"/>
    <property type="match status" value="1"/>
</dbReference>
<dbReference type="Proteomes" id="UP000548867">
    <property type="component" value="Unassembled WGS sequence"/>
</dbReference>
<evidence type="ECO:0000256" key="2">
    <source>
        <dbReference type="ARBA" id="ARBA00010973"/>
    </source>
</evidence>
<gene>
    <name evidence="9" type="ORF">GGR38_002289</name>
</gene>
<reference evidence="9 10" key="1">
    <citation type="submission" date="2020-08" db="EMBL/GenBank/DDBJ databases">
        <title>Genomic Encyclopedia of Type Strains, Phase IV (KMG-IV): sequencing the most valuable type-strain genomes for metagenomic binning, comparative biology and taxonomic classification.</title>
        <authorList>
            <person name="Goeker M."/>
        </authorList>
    </citation>
    <scope>NUCLEOTIDE SEQUENCE [LARGE SCALE GENOMIC DNA]</scope>
    <source>
        <strain evidence="9 10">DSM 27057</strain>
    </source>
</reference>
<dbReference type="GO" id="GO:0016810">
    <property type="term" value="F:hydrolase activity, acting on carbon-nitrogen (but not peptide) bonds"/>
    <property type="evidence" value="ECO:0007669"/>
    <property type="project" value="InterPro"/>
</dbReference>
<dbReference type="Gene3D" id="3.20.20.370">
    <property type="entry name" value="Glycoside hydrolase/deacetylase"/>
    <property type="match status" value="1"/>
</dbReference>
<dbReference type="InterPro" id="IPR050248">
    <property type="entry name" value="Polysacc_deacetylase_ArnD"/>
</dbReference>
<dbReference type="InterPro" id="IPR011330">
    <property type="entry name" value="Glyco_hydro/deAcase_b/a-brl"/>
</dbReference>
<evidence type="ECO:0000256" key="3">
    <source>
        <dbReference type="ARBA" id="ARBA00020071"/>
    </source>
</evidence>
<dbReference type="InterPro" id="IPR002509">
    <property type="entry name" value="NODB_dom"/>
</dbReference>
<dbReference type="GO" id="GO:0005975">
    <property type="term" value="P:carbohydrate metabolic process"/>
    <property type="evidence" value="ECO:0007669"/>
    <property type="project" value="InterPro"/>
</dbReference>
<evidence type="ECO:0000256" key="6">
    <source>
        <dbReference type="ARBA" id="ARBA00032976"/>
    </source>
</evidence>
<feature type="chain" id="PRO_5031122362" description="Chitooligosaccharide deacetylase" evidence="7">
    <location>
        <begin position="23"/>
        <end position="326"/>
    </location>
</feature>
<dbReference type="CDD" id="cd10960">
    <property type="entry name" value="CE4_NodB_like_1"/>
    <property type="match status" value="1"/>
</dbReference>
<evidence type="ECO:0000259" key="8">
    <source>
        <dbReference type="Pfam" id="PF01522"/>
    </source>
</evidence>
<dbReference type="SUPFAM" id="SSF88713">
    <property type="entry name" value="Glycoside hydrolase/deacetylase"/>
    <property type="match status" value="1"/>
</dbReference>
<dbReference type="AlphaFoldDB" id="A0A7W6CH17"/>
<proteinExistence type="inferred from homology"/>
<dbReference type="RefSeq" id="WP_183625580.1">
    <property type="nucleotide sequence ID" value="NZ_JACIDX010000008.1"/>
</dbReference>
<keyword evidence="10" id="KW-1185">Reference proteome</keyword>
<protein>
    <recommendedName>
        <fullName evidence="3">Chitooligosaccharide deacetylase</fullName>
    </recommendedName>
    <alternativeName>
        <fullName evidence="6">Nodulation protein B</fullName>
    </alternativeName>
</protein>
<name>A0A7W6CH17_9SPHN</name>
<sequence length="326" mass="37030">MRGVWGAVAALALMAGGTPVLAQPLAPPPAQMGKVALTFDDLPGLSLFNDQAWLDYINRTLLRGLRRNHMPAIGFVNESKLDEAVRARQITNLKLWLDAGKDLGNHTFSHESPNDLGAAGYIADIAKGEPVTRELLAARGKKLDWFRHPYLETGAPEAVKHAINAWLGQHGYRIAPVTIDADDWMFAEPYEDALARHDEARRLRVRKQYLDYTERAISWYQKASDALFGRQIAFVMLLHDTRLNADSIDELSAILKRRRLKPVTIEAAMSDPAYKTRDPYVGKDGIEWMERWSYTLKKGLPWTSWQDAPKQIEDEYERLENDQHKN</sequence>
<organism evidence="9 10">
    <name type="scientific">Novosphingobium sediminicola</name>
    <dbReference type="NCBI Taxonomy" id="563162"/>
    <lineage>
        <taxon>Bacteria</taxon>
        <taxon>Pseudomonadati</taxon>
        <taxon>Pseudomonadota</taxon>
        <taxon>Alphaproteobacteria</taxon>
        <taxon>Sphingomonadales</taxon>
        <taxon>Sphingomonadaceae</taxon>
        <taxon>Novosphingobium</taxon>
    </lineage>
</organism>
<comment type="caution">
    <text evidence="9">The sequence shown here is derived from an EMBL/GenBank/DDBJ whole genome shotgun (WGS) entry which is preliminary data.</text>
</comment>
<feature type="domain" description="NodB homology" evidence="8">
    <location>
        <begin position="33"/>
        <end position="152"/>
    </location>
</feature>
<keyword evidence="7" id="KW-0732">Signal</keyword>
<dbReference type="PANTHER" id="PTHR10587:SF133">
    <property type="entry name" value="CHITIN DEACETYLASE 1-RELATED"/>
    <property type="match status" value="1"/>
</dbReference>
<comment type="function">
    <text evidence="1">Is involved in generating a small heat-stable compound (Nod), an acylated oligomer of N-acetylglucosamine, that stimulates mitosis in various plant protoplasts.</text>
</comment>
<evidence type="ECO:0000313" key="9">
    <source>
        <dbReference type="EMBL" id="MBB3955335.1"/>
    </source>
</evidence>
<evidence type="ECO:0000256" key="1">
    <source>
        <dbReference type="ARBA" id="ARBA00003236"/>
    </source>
</evidence>
<evidence type="ECO:0000256" key="5">
    <source>
        <dbReference type="ARBA" id="ARBA00022801"/>
    </source>
</evidence>
<comment type="similarity">
    <text evidence="2">Belongs to the polysaccharide deacetylase family.</text>
</comment>